<dbReference type="Gene3D" id="2.60.40.1120">
    <property type="entry name" value="Carboxypeptidase-like, regulatory domain"/>
    <property type="match status" value="1"/>
</dbReference>
<keyword evidence="3" id="KW-1134">Transmembrane beta strand</keyword>
<dbReference type="Pfam" id="PF25183">
    <property type="entry name" value="OMP_b-brl_4"/>
    <property type="match status" value="2"/>
</dbReference>
<organism evidence="9 10">
    <name type="scientific">Arcicella rigui</name>
    <dbReference type="NCBI Taxonomy" id="797020"/>
    <lineage>
        <taxon>Bacteria</taxon>
        <taxon>Pseudomonadati</taxon>
        <taxon>Bacteroidota</taxon>
        <taxon>Cytophagia</taxon>
        <taxon>Cytophagales</taxon>
        <taxon>Flectobacillaceae</taxon>
        <taxon>Arcicella</taxon>
    </lineage>
</organism>
<dbReference type="Proteomes" id="UP001302949">
    <property type="component" value="Unassembled WGS sequence"/>
</dbReference>
<dbReference type="Gene3D" id="2.40.170.20">
    <property type="entry name" value="TonB-dependent receptor, beta-barrel domain"/>
    <property type="match status" value="1"/>
</dbReference>
<feature type="domain" description="TonB-dependent transporter Oar-like beta-barrel" evidence="8">
    <location>
        <begin position="244"/>
        <end position="313"/>
    </location>
</feature>
<evidence type="ECO:0000256" key="4">
    <source>
        <dbReference type="ARBA" id="ARBA00022692"/>
    </source>
</evidence>
<dbReference type="SUPFAM" id="SSF49464">
    <property type="entry name" value="Carboxypeptidase regulatory domain-like"/>
    <property type="match status" value="1"/>
</dbReference>
<proteinExistence type="predicted"/>
<evidence type="ECO:0000313" key="10">
    <source>
        <dbReference type="Proteomes" id="UP001302949"/>
    </source>
</evidence>
<keyword evidence="6" id="KW-0998">Cell outer membrane</keyword>
<dbReference type="PANTHER" id="PTHR30069">
    <property type="entry name" value="TONB-DEPENDENT OUTER MEMBRANE RECEPTOR"/>
    <property type="match status" value="1"/>
</dbReference>
<feature type="chain" id="PRO_5046944856" evidence="7">
    <location>
        <begin position="29"/>
        <end position="1098"/>
    </location>
</feature>
<keyword evidence="10" id="KW-1185">Reference proteome</keyword>
<evidence type="ECO:0000256" key="7">
    <source>
        <dbReference type="SAM" id="SignalP"/>
    </source>
</evidence>
<feature type="signal peptide" evidence="7">
    <location>
        <begin position="1"/>
        <end position="28"/>
    </location>
</feature>
<dbReference type="Pfam" id="PF13620">
    <property type="entry name" value="CarboxypepD_reg"/>
    <property type="match status" value="1"/>
</dbReference>
<evidence type="ECO:0000256" key="2">
    <source>
        <dbReference type="ARBA" id="ARBA00022448"/>
    </source>
</evidence>
<evidence type="ECO:0000256" key="5">
    <source>
        <dbReference type="ARBA" id="ARBA00023136"/>
    </source>
</evidence>
<sequence>MKKFFTTKVVTAIVIAIMATISSVQVFAQVTSSSITGSVVDAKGEALPGASVVAVHTPSGSRYGASTNAAGRFTLPGVRVGGPFTVTVTFVGYKPEVLSEVFTTLGVASNFNIKLTEEGKQLAEVVVTAGKSDIFSSSKTGASSTFSGQTLSSLPTLNRTINSVTKYNAYSNGTSFAGQDSRFNNFTIDGSVFNNGFGLGSDAQAGGRTGYGAISLDAVEQLQINIAPFDVRQSGFTGAAINAVTRSGTNDVSGSVYHFFKNQKLVGNKIDTTTVKITDFSEKTTGFRVGGAIIKNKLFYFINAETIESTQPALSWSANTGSGGGNVSRTTLADLQKVSDIMGKLGWNAGALDGFNSVSNSKKFLARIDYNINDKHKLTVRYSHHDSKSDNLISGSNSSATAGFGNRTNSATAMSPQNTGYIIQDNTRSIVAELNSTFNSRMANNLIATYNKQVEDREYRTQLFPLIEIQDPTTRSTYTSAGMDPFTPSNKLRYSTFNLTDNFTYFSGKHTLTAGLSYEFFKSDNLFFPSSQGVYVYRSMADFETAMNAYLANPNLTVSPVTLARFNYRYSLLPNGQDPWQVLKVSTTSAYVQDEYQLKENLKITAGIRADYIAVGTEIDYYNATVAGLTYKTPDGADYTINTANMPKNRVYISPRIGFNYDLKGDKTTQIRGGSGLFLARIPYVLISNQLGNNGVNTALRSADNTTAFPFTLDPSKYTPSTTDLSTIPAFTLNANDENLKFPQIWKTNIAVDHKLPFGFIGTLEYIYNQNVNGLKYIDVNLKAPTATFAGADNRSRYPRSVAAANSLYINAKTNSAYILTNTDEGYSYSFTAKLEKPNTNGWGGMIAYTYAYAKDIASVGSTVDAATPTVGGVNYLGLGYSNNDLRSRFVGYVNYRINYGGKIGGATTFTLGMVSNSGTKLSYVYSNDFNGDGQNNNDLIYIPKAGEKLNFVANGTFTPEQQQAAFDAWINNDQYLSSRRGSYAERNGQQFPWLTRFDFSAEQDFNIKVGKKVNTLRFRADILNVGNLISNTAGLTYTAATTAPLTLASVDAAGNPSYRLATQVVNNKTVLLQDTFVKNYALSNVYQIQLGIRYIFN</sequence>
<comment type="caution">
    <text evidence="9">The sequence shown here is derived from an EMBL/GenBank/DDBJ whole genome shotgun (WGS) entry which is preliminary data.</text>
</comment>
<dbReference type="SUPFAM" id="SSF56935">
    <property type="entry name" value="Porins"/>
    <property type="match status" value="1"/>
</dbReference>
<evidence type="ECO:0000259" key="8">
    <source>
        <dbReference type="Pfam" id="PF25183"/>
    </source>
</evidence>
<dbReference type="InterPro" id="IPR036942">
    <property type="entry name" value="Beta-barrel_TonB_sf"/>
</dbReference>
<dbReference type="RefSeq" id="WP_323296522.1">
    <property type="nucleotide sequence ID" value="NZ_JAYFUM010000009.1"/>
</dbReference>
<name>A0ABU5Q933_9BACT</name>
<evidence type="ECO:0000313" key="9">
    <source>
        <dbReference type="EMBL" id="MEA5139360.1"/>
    </source>
</evidence>
<dbReference type="InterPro" id="IPR008969">
    <property type="entry name" value="CarboxyPept-like_regulatory"/>
</dbReference>
<dbReference type="PANTHER" id="PTHR30069:SF46">
    <property type="entry name" value="OAR PROTEIN"/>
    <property type="match status" value="1"/>
</dbReference>
<evidence type="ECO:0000256" key="6">
    <source>
        <dbReference type="ARBA" id="ARBA00023237"/>
    </source>
</evidence>
<dbReference type="InterPro" id="IPR057601">
    <property type="entry name" value="Oar-like_b-barrel"/>
</dbReference>
<reference evidence="9 10" key="1">
    <citation type="submission" date="2023-12" db="EMBL/GenBank/DDBJ databases">
        <title>Novel species of the genus Arcicella isolated from rivers.</title>
        <authorList>
            <person name="Lu H."/>
        </authorList>
    </citation>
    <scope>NUCLEOTIDE SEQUENCE [LARGE SCALE GENOMIC DNA]</scope>
    <source>
        <strain evidence="9 10">KCTC 23307</strain>
    </source>
</reference>
<gene>
    <name evidence="9" type="ORF">VB248_09450</name>
</gene>
<dbReference type="InterPro" id="IPR039426">
    <property type="entry name" value="TonB-dep_rcpt-like"/>
</dbReference>
<keyword evidence="2" id="KW-0813">Transport</keyword>
<protein>
    <submittedName>
        <fullName evidence="9">Carboxypeptidase regulatory-like domain-containing protein</fullName>
    </submittedName>
</protein>
<accession>A0ABU5Q933</accession>
<comment type="subcellular location">
    <subcellularLocation>
        <location evidence="1">Cell outer membrane</location>
        <topology evidence="1">Multi-pass membrane protein</topology>
    </subcellularLocation>
</comment>
<dbReference type="EMBL" id="JAYFUM010000009">
    <property type="protein sequence ID" value="MEA5139360.1"/>
    <property type="molecule type" value="Genomic_DNA"/>
</dbReference>
<keyword evidence="4" id="KW-0812">Transmembrane</keyword>
<feature type="domain" description="TonB-dependent transporter Oar-like beta-barrel" evidence="8">
    <location>
        <begin position="356"/>
        <end position="1030"/>
    </location>
</feature>
<keyword evidence="7" id="KW-0732">Signal</keyword>
<evidence type="ECO:0000256" key="3">
    <source>
        <dbReference type="ARBA" id="ARBA00022452"/>
    </source>
</evidence>
<evidence type="ECO:0000256" key="1">
    <source>
        <dbReference type="ARBA" id="ARBA00004571"/>
    </source>
</evidence>
<keyword evidence="5" id="KW-0472">Membrane</keyword>